<dbReference type="Gene3D" id="1.10.540.10">
    <property type="entry name" value="Acyl-CoA dehydrogenase/oxidase, N-terminal domain"/>
    <property type="match status" value="2"/>
</dbReference>
<dbReference type="AlphaFoldDB" id="A0A1M7PMH1"/>
<evidence type="ECO:0000256" key="5">
    <source>
        <dbReference type="ARBA" id="ARBA00023002"/>
    </source>
</evidence>
<gene>
    <name evidence="9" type="ORF">SAMN05443668_103496</name>
</gene>
<dbReference type="SUPFAM" id="SSF47203">
    <property type="entry name" value="Acyl-CoA dehydrogenase C-terminal domain-like"/>
    <property type="match status" value="2"/>
</dbReference>
<evidence type="ECO:0000256" key="1">
    <source>
        <dbReference type="ARBA" id="ARBA00001974"/>
    </source>
</evidence>
<dbReference type="InterPro" id="IPR013786">
    <property type="entry name" value="AcylCoA_DH/ox_N"/>
</dbReference>
<comment type="cofactor">
    <cofactor evidence="1">
        <name>FAD</name>
        <dbReference type="ChEBI" id="CHEBI:57692"/>
    </cofactor>
</comment>
<protein>
    <submittedName>
        <fullName evidence="9">Acyl-CoA dehydrogenase</fullName>
    </submittedName>
</protein>
<reference evidence="9 10" key="1">
    <citation type="submission" date="2016-11" db="EMBL/GenBank/DDBJ databases">
        <authorList>
            <person name="Jaros S."/>
            <person name="Januszkiewicz K."/>
            <person name="Wedrychowicz H."/>
        </authorList>
    </citation>
    <scope>NUCLEOTIDE SEQUENCE [LARGE SCALE GENOMIC DNA]</scope>
    <source>
        <strain evidence="9 10">DSM 46144</strain>
    </source>
</reference>
<dbReference type="InterPro" id="IPR009075">
    <property type="entry name" value="AcylCo_DH/oxidase_C"/>
</dbReference>
<dbReference type="Pfam" id="PF02770">
    <property type="entry name" value="Acyl-CoA_dh_M"/>
    <property type="match status" value="1"/>
</dbReference>
<evidence type="ECO:0000256" key="4">
    <source>
        <dbReference type="ARBA" id="ARBA00022827"/>
    </source>
</evidence>
<dbReference type="GO" id="GO:0050660">
    <property type="term" value="F:flavin adenine dinucleotide binding"/>
    <property type="evidence" value="ECO:0007669"/>
    <property type="project" value="InterPro"/>
</dbReference>
<keyword evidence="4" id="KW-0274">FAD</keyword>
<dbReference type="SUPFAM" id="SSF56645">
    <property type="entry name" value="Acyl-CoA dehydrogenase NM domain-like"/>
    <property type="match status" value="2"/>
</dbReference>
<accession>A0A1M7PMH1</accession>
<dbReference type="EMBL" id="FRCS01000003">
    <property type="protein sequence ID" value="SHN18382.1"/>
    <property type="molecule type" value="Genomic_DNA"/>
</dbReference>
<dbReference type="InterPro" id="IPR046373">
    <property type="entry name" value="Acyl-CoA_Oxase/DH_mid-dom_sf"/>
</dbReference>
<dbReference type="InterPro" id="IPR006091">
    <property type="entry name" value="Acyl-CoA_Oxase/DH_mid-dom"/>
</dbReference>
<organism evidence="9 10">
    <name type="scientific">Cryptosporangium aurantiacum</name>
    <dbReference type="NCBI Taxonomy" id="134849"/>
    <lineage>
        <taxon>Bacteria</taxon>
        <taxon>Bacillati</taxon>
        <taxon>Actinomycetota</taxon>
        <taxon>Actinomycetes</taxon>
        <taxon>Cryptosporangiales</taxon>
        <taxon>Cryptosporangiaceae</taxon>
        <taxon>Cryptosporangium</taxon>
    </lineage>
</organism>
<feature type="domain" description="Acyl-CoA dehydrogenase/oxidase C-terminal" evidence="6">
    <location>
        <begin position="237"/>
        <end position="361"/>
    </location>
</feature>
<dbReference type="InterPro" id="IPR036250">
    <property type="entry name" value="AcylCo_DH-like_C"/>
</dbReference>
<evidence type="ECO:0000313" key="10">
    <source>
        <dbReference type="Proteomes" id="UP000184440"/>
    </source>
</evidence>
<dbReference type="Gene3D" id="1.20.140.10">
    <property type="entry name" value="Butyryl-CoA Dehydrogenase, subunit A, domain 3"/>
    <property type="match status" value="2"/>
</dbReference>
<dbReference type="InterPro" id="IPR037069">
    <property type="entry name" value="AcylCoA_DH/ox_N_sf"/>
</dbReference>
<evidence type="ECO:0000256" key="3">
    <source>
        <dbReference type="ARBA" id="ARBA00022630"/>
    </source>
</evidence>
<dbReference type="GO" id="GO:0005886">
    <property type="term" value="C:plasma membrane"/>
    <property type="evidence" value="ECO:0007669"/>
    <property type="project" value="TreeGrafter"/>
</dbReference>
<evidence type="ECO:0000259" key="7">
    <source>
        <dbReference type="Pfam" id="PF02770"/>
    </source>
</evidence>
<evidence type="ECO:0000259" key="6">
    <source>
        <dbReference type="Pfam" id="PF00441"/>
    </source>
</evidence>
<dbReference type="Pfam" id="PF00441">
    <property type="entry name" value="Acyl-CoA_dh_1"/>
    <property type="match status" value="2"/>
</dbReference>
<dbReference type="RefSeq" id="WP_073256577.1">
    <property type="nucleotide sequence ID" value="NZ_FRCS01000003.1"/>
</dbReference>
<keyword evidence="10" id="KW-1185">Reference proteome</keyword>
<dbReference type="InterPro" id="IPR052161">
    <property type="entry name" value="Mycobact_Acyl-CoA_DH"/>
</dbReference>
<proteinExistence type="inferred from homology"/>
<comment type="similarity">
    <text evidence="2">Belongs to the acyl-CoA dehydrogenase family.</text>
</comment>
<dbReference type="Proteomes" id="UP000184440">
    <property type="component" value="Unassembled WGS sequence"/>
</dbReference>
<keyword evidence="5" id="KW-0560">Oxidoreductase</keyword>
<feature type="domain" description="Acyl-CoA dehydrogenase/oxidase C-terminal" evidence="6">
    <location>
        <begin position="605"/>
        <end position="747"/>
    </location>
</feature>
<feature type="domain" description="Acyl-CoA dehydrogenase/oxidase N-terminal" evidence="8">
    <location>
        <begin position="393"/>
        <end position="482"/>
    </location>
</feature>
<dbReference type="Gene3D" id="2.40.110.10">
    <property type="entry name" value="Butyryl-CoA Dehydrogenase, subunit A, domain 2"/>
    <property type="match status" value="1"/>
</dbReference>
<keyword evidence="3" id="KW-0285">Flavoprotein</keyword>
<dbReference type="OrthoDB" id="9770681at2"/>
<feature type="domain" description="Acyl-CoA oxidase/dehydrogenase middle" evidence="7">
    <location>
        <begin position="494"/>
        <end position="592"/>
    </location>
</feature>
<sequence>MNIEVGVADNDEQAALADAVRRALARQWTSDERQKRISDPASVTERPLWATLTELGVPGLPVPEDLGGSGGTWSDLGVALEAAGAVLAPTPAVGVAGALGALEQRSGTDAARLRTGLVTGATIATVAWADETAEPVEARTDGAGAQGNTVLVTGGRDLLLTPEADTVILLATSGEGPLLVAVETNAEGVTVQRHDGLDLTRPTGTLILRGALATVLAAGETAVAAERRSRVAGGAALANELVGAVAHCLAGAVSYAADREQFGRPIGAFQAVKHRCADVLAALELARAAARAVTALLDDAGADPDALDDAVALALLQAGRALHEASNGYIQTLGGVGFTWEHEAHLYFRRSGASAAFFGGADAHLARLDPVAAGAAKPPTFTGPAAELAAQVDALLPAHRAKWGDDDSFAARLDWQRTLHAVGWIAPQWPTEFGGKGLDIVDQVRCDNVLAVRGAPALAGVLGVNNVAPTLMHWGTPEQQQHLAGIQAGTEVWCQGFSEPGAGSDLASLRTKAVLVGEGDDREFVVTGQKIWTSEGMEADYCLLLVRTDPDARPHKGISALLVPLDLPGITRRPITQITGEGGFAELFFDEVRAPYSRLLGPLHGGWTVTMTTLAFERSGVIMMAGRLEQEVREAVDELSGRDLPSGVRLALTDRLVEARLLGALGERALGRIAAGGAPGPEHSVIKLAWSLASTHLGETRLAALGPDAVTAPVGRAARHGYLLSRASTIAGGTTDIMRNILAERVLGMPR</sequence>
<evidence type="ECO:0000313" key="9">
    <source>
        <dbReference type="EMBL" id="SHN18382.1"/>
    </source>
</evidence>
<dbReference type="GO" id="GO:0016627">
    <property type="term" value="F:oxidoreductase activity, acting on the CH-CH group of donors"/>
    <property type="evidence" value="ECO:0007669"/>
    <property type="project" value="InterPro"/>
</dbReference>
<dbReference type="PANTHER" id="PTHR43292:SF3">
    <property type="entry name" value="ACYL-COA DEHYDROGENASE FADE29"/>
    <property type="match status" value="1"/>
</dbReference>
<dbReference type="InterPro" id="IPR009100">
    <property type="entry name" value="AcylCoA_DH/oxidase_NM_dom_sf"/>
</dbReference>
<dbReference type="PANTHER" id="PTHR43292">
    <property type="entry name" value="ACYL-COA DEHYDROGENASE"/>
    <property type="match status" value="1"/>
</dbReference>
<evidence type="ECO:0000259" key="8">
    <source>
        <dbReference type="Pfam" id="PF02771"/>
    </source>
</evidence>
<name>A0A1M7PMH1_9ACTN</name>
<feature type="domain" description="Acyl-CoA dehydrogenase/oxidase N-terminal" evidence="8">
    <location>
        <begin position="10"/>
        <end position="112"/>
    </location>
</feature>
<dbReference type="STRING" id="134849.SAMN05443668_103496"/>
<dbReference type="Pfam" id="PF02771">
    <property type="entry name" value="Acyl-CoA_dh_N"/>
    <property type="match status" value="2"/>
</dbReference>
<evidence type="ECO:0000256" key="2">
    <source>
        <dbReference type="ARBA" id="ARBA00009347"/>
    </source>
</evidence>